<proteinExistence type="predicted"/>
<evidence type="ECO:0000259" key="6">
    <source>
        <dbReference type="SMART" id="SM00752"/>
    </source>
</evidence>
<feature type="transmembrane region" description="Helical" evidence="5">
    <location>
        <begin position="217"/>
        <end position="240"/>
    </location>
</feature>
<evidence type="ECO:0000256" key="2">
    <source>
        <dbReference type="ARBA" id="ARBA00022692"/>
    </source>
</evidence>
<dbReference type="InterPro" id="IPR011020">
    <property type="entry name" value="HTTM-like"/>
</dbReference>
<dbReference type="EMBL" id="FRAT01000002">
    <property type="protein sequence ID" value="SHK43946.1"/>
    <property type="molecule type" value="Genomic_DNA"/>
</dbReference>
<feature type="transmembrane region" description="Helical" evidence="5">
    <location>
        <begin position="141"/>
        <end position="159"/>
    </location>
</feature>
<evidence type="ECO:0000256" key="5">
    <source>
        <dbReference type="SAM" id="Phobius"/>
    </source>
</evidence>
<evidence type="ECO:0000256" key="1">
    <source>
        <dbReference type="ARBA" id="ARBA00004127"/>
    </source>
</evidence>
<evidence type="ECO:0000313" key="8">
    <source>
        <dbReference type="EMBL" id="SHK43946.1"/>
    </source>
</evidence>
<dbReference type="Pfam" id="PF05090">
    <property type="entry name" value="HTTM"/>
    <property type="match status" value="1"/>
</dbReference>
<reference evidence="8 9" key="1">
    <citation type="submission" date="2016-11" db="EMBL/GenBank/DDBJ databases">
        <authorList>
            <person name="Varghese N."/>
            <person name="Submissions S."/>
        </authorList>
    </citation>
    <scope>NUCLEOTIDE SEQUENCE [LARGE SCALE GENOMIC DNA]</scope>
    <source>
        <strain evidence="8 9">CGMCC 1.12174</strain>
        <strain evidence="7 10">DSM 26351</strain>
    </source>
</reference>
<feature type="transmembrane region" description="Helical" evidence="5">
    <location>
        <begin position="252"/>
        <end position="280"/>
    </location>
</feature>
<keyword evidence="4 5" id="KW-0472">Membrane</keyword>
<gene>
    <name evidence="7" type="ORF">SAMN04487891_102446</name>
    <name evidence="8" type="ORF">SAMN05216293_1126</name>
</gene>
<dbReference type="PANTHER" id="PTHR39535:SF2">
    <property type="entry name" value="HTTM DOMAIN-CONTAINING PROTEIN"/>
    <property type="match status" value="1"/>
</dbReference>
<dbReference type="STRING" id="1055723.SAMN05216293_1126"/>
<dbReference type="InterPro" id="IPR052964">
    <property type="entry name" value="Sporulation_signal_mat"/>
</dbReference>
<comment type="subcellular location">
    <subcellularLocation>
        <location evidence="1">Endomembrane system</location>
        <topology evidence="1">Multi-pass membrane protein</topology>
    </subcellularLocation>
</comment>
<feature type="domain" description="HTTM-like" evidence="6">
    <location>
        <begin position="31"/>
        <end position="289"/>
    </location>
</feature>
<dbReference type="AlphaFoldDB" id="A0A1M6SGZ3"/>
<evidence type="ECO:0000256" key="3">
    <source>
        <dbReference type="ARBA" id="ARBA00022989"/>
    </source>
</evidence>
<feature type="transmembrane region" description="Helical" evidence="5">
    <location>
        <begin position="116"/>
        <end position="135"/>
    </location>
</feature>
<organism evidence="8 9">
    <name type="scientific">Flagellimonas taeanensis</name>
    <dbReference type="NCBI Taxonomy" id="1005926"/>
    <lineage>
        <taxon>Bacteria</taxon>
        <taxon>Pseudomonadati</taxon>
        <taxon>Bacteroidota</taxon>
        <taxon>Flavobacteriia</taxon>
        <taxon>Flavobacteriales</taxon>
        <taxon>Flavobacteriaceae</taxon>
        <taxon>Flagellimonas</taxon>
    </lineage>
</organism>
<sequence length="300" mass="33923">MSMLLRKARSLYDKLETVFDKDGKEISFLFFFRVAISLVALIEIASLLVDLPSFFSLADTLIPQELMYLESGDFRYLHPFYGFLDANGLTSIFYRVAVPIYMVALLFLLLGTFTRFAASIALILQLIIFRSFAPFNYGYDFFLTMSLFYCLVFPVGKYFSIDSKILNRSKEVDLNYRRVLQLHLAIAYFFSGIAKGLDAGWWNGNSVWKALASVDNSFYSFPPLVLTVVGIGTVLLELSYPFLVYKKATRKYALAAIILMHSSIAVMMGLYAFSAIMIVWNVAAFGNLAIINKTSDVETV</sequence>
<feature type="transmembrane region" description="Helical" evidence="5">
    <location>
        <begin position="179"/>
        <end position="197"/>
    </location>
</feature>
<dbReference type="EMBL" id="FOKU01000002">
    <property type="protein sequence ID" value="SFB80717.1"/>
    <property type="molecule type" value="Genomic_DNA"/>
</dbReference>
<evidence type="ECO:0000313" key="9">
    <source>
        <dbReference type="Proteomes" id="UP000184031"/>
    </source>
</evidence>
<dbReference type="GO" id="GO:0012505">
    <property type="term" value="C:endomembrane system"/>
    <property type="evidence" value="ECO:0007669"/>
    <property type="project" value="UniProtKB-SubCell"/>
</dbReference>
<comment type="caution">
    <text evidence="8">The sequence shown here is derived from an EMBL/GenBank/DDBJ whole genome shotgun (WGS) entry which is preliminary data.</text>
</comment>
<dbReference type="Proteomes" id="UP000184031">
    <property type="component" value="Unassembled WGS sequence"/>
</dbReference>
<evidence type="ECO:0000313" key="7">
    <source>
        <dbReference type="EMBL" id="SFB80717.1"/>
    </source>
</evidence>
<keyword evidence="3 5" id="KW-1133">Transmembrane helix</keyword>
<keyword evidence="10" id="KW-1185">Reference proteome</keyword>
<evidence type="ECO:0000256" key="4">
    <source>
        <dbReference type="ARBA" id="ARBA00023136"/>
    </source>
</evidence>
<dbReference type="Proteomes" id="UP000198940">
    <property type="component" value="Unassembled WGS sequence"/>
</dbReference>
<keyword evidence="2 5" id="KW-0812">Transmembrane</keyword>
<feature type="transmembrane region" description="Helical" evidence="5">
    <location>
        <begin position="28"/>
        <end position="49"/>
    </location>
</feature>
<dbReference type="InterPro" id="IPR053934">
    <property type="entry name" value="HTTM_dom"/>
</dbReference>
<dbReference type="SMART" id="SM00752">
    <property type="entry name" value="HTTM"/>
    <property type="match status" value="1"/>
</dbReference>
<evidence type="ECO:0000313" key="10">
    <source>
        <dbReference type="Proteomes" id="UP000198940"/>
    </source>
</evidence>
<dbReference type="PANTHER" id="PTHR39535">
    <property type="entry name" value="SPORULATION-DELAYING PROTEIN SDPB"/>
    <property type="match status" value="1"/>
</dbReference>
<protein>
    <submittedName>
        <fullName evidence="8">Vitamin K-dependent gamma-carboxylase</fullName>
    </submittedName>
</protein>
<accession>A0A1M6SGZ3</accession>
<name>A0A1M6SGZ3_9FLAO</name>